<name>A0A9P6TBM8_9BASI</name>
<gene>
    <name evidence="2" type="ORF">CROQUDRAFT_605663</name>
</gene>
<evidence type="ECO:0000313" key="2">
    <source>
        <dbReference type="EMBL" id="KAG0144788.1"/>
    </source>
</evidence>
<proteinExistence type="predicted"/>
<keyword evidence="3" id="KW-1185">Reference proteome</keyword>
<keyword evidence="1" id="KW-0472">Membrane</keyword>
<keyword evidence="1" id="KW-0812">Transmembrane</keyword>
<protein>
    <submittedName>
        <fullName evidence="2">Uncharacterized protein</fullName>
    </submittedName>
</protein>
<sequence>MGIAFGFPLSHYLFIIIIIVVLLFSHIIVYKIPINQHLELEIHYHCSEICESFYPISTASNWNFLSVVDMYLLRCFNVKHVGG</sequence>
<keyword evidence="1" id="KW-1133">Transmembrane helix</keyword>
<evidence type="ECO:0000313" key="3">
    <source>
        <dbReference type="Proteomes" id="UP000886653"/>
    </source>
</evidence>
<feature type="transmembrane region" description="Helical" evidence="1">
    <location>
        <begin position="12"/>
        <end position="30"/>
    </location>
</feature>
<accession>A0A9P6TBM8</accession>
<evidence type="ECO:0000256" key="1">
    <source>
        <dbReference type="SAM" id="Phobius"/>
    </source>
</evidence>
<dbReference type="AlphaFoldDB" id="A0A9P6TBM8"/>
<comment type="caution">
    <text evidence="2">The sequence shown here is derived from an EMBL/GenBank/DDBJ whole genome shotgun (WGS) entry which is preliminary data.</text>
</comment>
<reference evidence="2" key="1">
    <citation type="submission" date="2013-11" db="EMBL/GenBank/DDBJ databases">
        <title>Genome sequence of the fusiform rust pathogen reveals effectors for host alternation and coevolution with pine.</title>
        <authorList>
            <consortium name="DOE Joint Genome Institute"/>
            <person name="Smith K."/>
            <person name="Pendleton A."/>
            <person name="Kubisiak T."/>
            <person name="Anderson C."/>
            <person name="Salamov A."/>
            <person name="Aerts A."/>
            <person name="Riley R."/>
            <person name="Clum A."/>
            <person name="Lindquist E."/>
            <person name="Ence D."/>
            <person name="Campbell M."/>
            <person name="Kronenberg Z."/>
            <person name="Feau N."/>
            <person name="Dhillon B."/>
            <person name="Hamelin R."/>
            <person name="Burleigh J."/>
            <person name="Smith J."/>
            <person name="Yandell M."/>
            <person name="Nelson C."/>
            <person name="Grigoriev I."/>
            <person name="Davis J."/>
        </authorList>
    </citation>
    <scope>NUCLEOTIDE SEQUENCE</scope>
    <source>
        <strain evidence="2">G11</strain>
    </source>
</reference>
<dbReference type="Proteomes" id="UP000886653">
    <property type="component" value="Unassembled WGS sequence"/>
</dbReference>
<dbReference type="EMBL" id="MU167288">
    <property type="protein sequence ID" value="KAG0144788.1"/>
    <property type="molecule type" value="Genomic_DNA"/>
</dbReference>
<organism evidence="2 3">
    <name type="scientific">Cronartium quercuum f. sp. fusiforme G11</name>
    <dbReference type="NCBI Taxonomy" id="708437"/>
    <lineage>
        <taxon>Eukaryota</taxon>
        <taxon>Fungi</taxon>
        <taxon>Dikarya</taxon>
        <taxon>Basidiomycota</taxon>
        <taxon>Pucciniomycotina</taxon>
        <taxon>Pucciniomycetes</taxon>
        <taxon>Pucciniales</taxon>
        <taxon>Coleosporiaceae</taxon>
        <taxon>Cronartium</taxon>
    </lineage>
</organism>